<evidence type="ECO:0000313" key="1">
    <source>
        <dbReference type="EMBL" id="WHS64539.1"/>
    </source>
</evidence>
<evidence type="ECO:0000313" key="2">
    <source>
        <dbReference type="Proteomes" id="UP001240697"/>
    </source>
</evidence>
<dbReference type="RefSeq" id="WP_283485680.1">
    <property type="nucleotide sequence ID" value="NZ_CP125947.1"/>
</dbReference>
<dbReference type="EMBL" id="CP125947">
    <property type="protein sequence ID" value="WHS64539.1"/>
    <property type="molecule type" value="Genomic_DNA"/>
</dbReference>
<sequence>MNTITHPYFGLLSTTKLQDTDVIWEVPQDLNGKAIETWLWADPATSLDAALLDTFASTLGTLAQLDQKAREALALHLQTESDFIDNLAEAASEEGTQGLPTVQTLLQQARAAGREKIRASDFVAALQLENISLWCSHDDAPVVLDYRLDPEGNDQILAVKCDAQGNITEIAWES</sequence>
<name>A0ABY8SQB3_9BURK</name>
<accession>A0ABY8SQB3</accession>
<gene>
    <name evidence="1" type="ORF">QMY55_18895</name>
</gene>
<proteinExistence type="predicted"/>
<reference evidence="1 2" key="1">
    <citation type="submission" date="2023-05" db="EMBL/GenBank/DDBJ databases">
        <authorList>
            <person name="Yin Y."/>
            <person name="Lu Z."/>
        </authorList>
    </citation>
    <scope>NUCLEOTIDE SEQUENCE [LARGE SCALE GENOMIC DNA]</scope>
    <source>
        <strain evidence="1 2">ZM22</strain>
    </source>
</reference>
<keyword evidence="2" id="KW-1185">Reference proteome</keyword>
<dbReference type="Proteomes" id="UP001240697">
    <property type="component" value="Chromosome"/>
</dbReference>
<organism evidence="1 2">
    <name type="scientific">Comamonas resistens</name>
    <dbReference type="NCBI Taxonomy" id="3046670"/>
    <lineage>
        <taxon>Bacteria</taxon>
        <taxon>Pseudomonadati</taxon>
        <taxon>Pseudomonadota</taxon>
        <taxon>Betaproteobacteria</taxon>
        <taxon>Burkholderiales</taxon>
        <taxon>Comamonadaceae</taxon>
        <taxon>Comamonas</taxon>
    </lineage>
</organism>
<protein>
    <submittedName>
        <fullName evidence="1">DUF2004 domain-containing protein</fullName>
    </submittedName>
</protein>